<evidence type="ECO:0000256" key="2">
    <source>
        <dbReference type="ARBA" id="ARBA00022578"/>
    </source>
</evidence>
<evidence type="ECO:0000256" key="3">
    <source>
        <dbReference type="ARBA" id="ARBA00023125"/>
    </source>
</evidence>
<comment type="similarity">
    <text evidence="1">Belongs to the transposase 7 family.</text>
</comment>
<gene>
    <name evidence="6" type="ORF">SAMN06264849_103310</name>
</gene>
<organism evidence="6 7">
    <name type="scientific">Melghirimyces algeriensis</name>
    <dbReference type="NCBI Taxonomy" id="910412"/>
    <lineage>
        <taxon>Bacteria</taxon>
        <taxon>Bacillati</taxon>
        <taxon>Bacillota</taxon>
        <taxon>Bacilli</taxon>
        <taxon>Bacillales</taxon>
        <taxon>Thermoactinomycetaceae</taxon>
        <taxon>Melghirimyces</taxon>
    </lineage>
</organism>
<dbReference type="AlphaFoldDB" id="A0A521CEF6"/>
<keyword evidence="7" id="KW-1185">Reference proteome</keyword>
<evidence type="ECO:0000259" key="5">
    <source>
        <dbReference type="Pfam" id="PF01526"/>
    </source>
</evidence>
<sequence>MESNDPSEAITFRKLTLGPGRACKESLLLEIRKLKTIRHLELPADLLSHVPTKMLKRYRMRAVSEELRELRRHQPPVRYSLFAAFFWSRAQEITDSLVELLITIVHNIRIRSERKVERELLHEVKRVRGKRDLLVQLLEATLGHPDGIIGEVLYSVVDPETLLDLLKELKYTQLVYKEKVYVKMRASYSQSYRRALADLLEILTFRSNNEIHRPVLAALKLVKQYIGTNQKYFPVTDEVPIEGVIRPMWRETVLETDPQGRPRVNRINYEICVFHALRDQLRCKEIWVVGADRYRNPEEDLPDDFEARRQEHYHTLQQPLDADAFIAQMKKAQHAALSQLNQGLPRNKKVAVTPHKGGWISVSPLEAQPEPKQLSRLKQEIARRWWMVKLIDLLKEADLRVGFTDAFQSLATHERLDRKVIQKRLLLCLYGLGTNMGLKRVAAGNPDVTYKDLLYIKRKFIHRDNVKGAIAEVVNHILKERLEEVWGEATTSCASDSKKFGAWDQNLMTEWHIRYRGRGVMVYWHVEEKSACIYSQLKTCSSSEVAAMIEGLLRHCTDKDVEKNYVDTHGQSEVAFAFCHLLNFQLMPRFKNIGSQRLYKPEAGSAEAYPNLQPVLAKNPIRWDLIWHQYDQMVKYATALRLGTAETEAILKRFQQNRSHPTYQALSELGKVVKTIFTCNPKKSAVKSTKG</sequence>
<evidence type="ECO:0000256" key="1">
    <source>
        <dbReference type="ARBA" id="ARBA00009402"/>
    </source>
</evidence>
<dbReference type="InterPro" id="IPR002513">
    <property type="entry name" value="Tn3_Tnp_DDE_dom"/>
</dbReference>
<protein>
    <submittedName>
        <fullName evidence="6">Transposase and inactivated derivatives, TnpA family</fullName>
    </submittedName>
</protein>
<reference evidence="6 7" key="1">
    <citation type="submission" date="2017-05" db="EMBL/GenBank/DDBJ databases">
        <authorList>
            <person name="Varghese N."/>
            <person name="Submissions S."/>
        </authorList>
    </citation>
    <scope>NUCLEOTIDE SEQUENCE [LARGE SCALE GENOMIC DNA]</scope>
    <source>
        <strain evidence="6 7">DSM 45474</strain>
    </source>
</reference>
<evidence type="ECO:0000256" key="4">
    <source>
        <dbReference type="ARBA" id="ARBA00023172"/>
    </source>
</evidence>
<accession>A0A521CEF6</accession>
<dbReference type="NCBIfam" id="NF033527">
    <property type="entry name" value="transpos_Tn3"/>
    <property type="match status" value="1"/>
</dbReference>
<dbReference type="GO" id="GO:0004803">
    <property type="term" value="F:transposase activity"/>
    <property type="evidence" value="ECO:0007669"/>
    <property type="project" value="InterPro"/>
</dbReference>
<evidence type="ECO:0000313" key="7">
    <source>
        <dbReference type="Proteomes" id="UP000315636"/>
    </source>
</evidence>
<dbReference type="Proteomes" id="UP000315636">
    <property type="component" value="Unassembled WGS sequence"/>
</dbReference>
<keyword evidence="3" id="KW-0238">DNA-binding</keyword>
<keyword evidence="4" id="KW-0233">DNA recombination</keyword>
<proteinExistence type="inferred from homology"/>
<feature type="domain" description="Tn3 transposase DDE" evidence="5">
    <location>
        <begin position="392"/>
        <end position="680"/>
    </location>
</feature>
<evidence type="ECO:0000313" key="6">
    <source>
        <dbReference type="EMBL" id="SMO57809.1"/>
    </source>
</evidence>
<dbReference type="EMBL" id="FXTI01000003">
    <property type="protein sequence ID" value="SMO57809.1"/>
    <property type="molecule type" value="Genomic_DNA"/>
</dbReference>
<keyword evidence="2" id="KW-0815">Transposition</keyword>
<dbReference type="GO" id="GO:0003677">
    <property type="term" value="F:DNA binding"/>
    <property type="evidence" value="ECO:0007669"/>
    <property type="project" value="UniProtKB-KW"/>
</dbReference>
<dbReference type="GO" id="GO:0006313">
    <property type="term" value="P:DNA transposition"/>
    <property type="evidence" value="ECO:0007669"/>
    <property type="project" value="InterPro"/>
</dbReference>
<name>A0A521CEF6_9BACL</name>
<dbReference type="Pfam" id="PF01526">
    <property type="entry name" value="DDE_Tnp_Tn3"/>
    <property type="match status" value="1"/>
</dbReference>
<dbReference type="InterPro" id="IPR047653">
    <property type="entry name" value="Tn3-like_transpos"/>
</dbReference>
<dbReference type="RefSeq" id="WP_425462690.1">
    <property type="nucleotide sequence ID" value="NZ_FXTI01000003.1"/>
</dbReference>